<name>A0ACC0JG22_CHOFU</name>
<proteinExistence type="predicted"/>
<evidence type="ECO:0000313" key="1">
    <source>
        <dbReference type="EMBL" id="KAI8422986.1"/>
    </source>
</evidence>
<accession>A0ACC0JG22</accession>
<gene>
    <name evidence="1" type="ORF">MSG28_014075</name>
</gene>
<sequence length="590" mass="68040">MYKSISLMGYRISGSKCLIISLGLTFIMGCYLASIPIQSDRPALPKPIKKHITNLTPKKRLAIIVPFRDRFEELLEFVPHMHTFLNKQGIPFHIFVIQQKDSNRFNRASLINVGFLQTKDSYDYIAMHDVDLLPMNDNLKYAYPESNPVHISSPQTHPNYHYATFIGGILLIKNEHYELVKGMSNNYWGWGLEDDEFYVRLKDAGLQVQRPSGITTGIEDTFKHIHDKTYRRRDHRKCYNQREVTRRRDTKTGLHDVAYKVWSRHNVTVDGLPVTVLNVELMCDEKVTPWSPHLGHLYTAVVADAIQRFEKLTHPDCNIIFSTGTDEHGTKIQQAAAKADQSLLDYCTNISNEYRNVKVAAESGQPVEWTEESNYMFRLSAFRTHLRDWLKNDYSETKLLNTINSELADTLGNLASRCCGAALNPRGEFPALHEHEAVQCSRAEVSQELMDRVATLPDLCRHHYANYQFYKSVDAVVHVLHLANLFFETHKPWELRKDSKKQKELDVILHITIETLRICGIILQPIIPELSGKLLDKLQIPKDCRSWRHCEVPSWRVEGAIHETKNIQSGKFVLFQRVYTDKKAKKKAAQ</sequence>
<dbReference type="Proteomes" id="UP001064048">
    <property type="component" value="Chromosome 25"/>
</dbReference>
<protein>
    <submittedName>
        <fullName evidence="1">Uncharacterized protein</fullName>
    </submittedName>
</protein>
<reference evidence="1 2" key="1">
    <citation type="journal article" date="2022" name="Genome Biol. Evol.">
        <title>The Spruce Budworm Genome: Reconstructing the Evolutionary History of Antifreeze Proteins.</title>
        <authorList>
            <person name="Beliveau C."/>
            <person name="Gagne P."/>
            <person name="Picq S."/>
            <person name="Vernygora O."/>
            <person name="Keeling C.I."/>
            <person name="Pinkney K."/>
            <person name="Doucet D."/>
            <person name="Wen F."/>
            <person name="Johnston J.S."/>
            <person name="Maaroufi H."/>
            <person name="Boyle B."/>
            <person name="Laroche J."/>
            <person name="Dewar K."/>
            <person name="Juretic N."/>
            <person name="Blackburn G."/>
            <person name="Nisole A."/>
            <person name="Brunet B."/>
            <person name="Brandao M."/>
            <person name="Lumley L."/>
            <person name="Duan J."/>
            <person name="Quan G."/>
            <person name="Lucarotti C.J."/>
            <person name="Roe A.D."/>
            <person name="Sperling F.A.H."/>
            <person name="Levesque R.C."/>
            <person name="Cusson M."/>
        </authorList>
    </citation>
    <scope>NUCLEOTIDE SEQUENCE [LARGE SCALE GENOMIC DNA]</scope>
    <source>
        <strain evidence="1">Glfc:IPQL:Cfum</strain>
    </source>
</reference>
<evidence type="ECO:0000313" key="2">
    <source>
        <dbReference type="Proteomes" id="UP001064048"/>
    </source>
</evidence>
<dbReference type="EMBL" id="CM046125">
    <property type="protein sequence ID" value="KAI8422986.1"/>
    <property type="molecule type" value="Genomic_DNA"/>
</dbReference>
<keyword evidence="2" id="KW-1185">Reference proteome</keyword>
<organism evidence="1 2">
    <name type="scientific">Choristoneura fumiferana</name>
    <name type="common">Spruce budworm moth</name>
    <name type="synonym">Archips fumiferana</name>
    <dbReference type="NCBI Taxonomy" id="7141"/>
    <lineage>
        <taxon>Eukaryota</taxon>
        <taxon>Metazoa</taxon>
        <taxon>Ecdysozoa</taxon>
        <taxon>Arthropoda</taxon>
        <taxon>Hexapoda</taxon>
        <taxon>Insecta</taxon>
        <taxon>Pterygota</taxon>
        <taxon>Neoptera</taxon>
        <taxon>Endopterygota</taxon>
        <taxon>Lepidoptera</taxon>
        <taxon>Glossata</taxon>
        <taxon>Ditrysia</taxon>
        <taxon>Tortricoidea</taxon>
        <taxon>Tortricidae</taxon>
        <taxon>Tortricinae</taxon>
        <taxon>Choristoneura</taxon>
    </lineage>
</organism>
<comment type="caution">
    <text evidence="1">The sequence shown here is derived from an EMBL/GenBank/DDBJ whole genome shotgun (WGS) entry which is preliminary data.</text>
</comment>